<keyword evidence="6 12" id="KW-0547">Nucleotide-binding</keyword>
<name>A0A4Q9R0K4_9GAMM</name>
<dbReference type="InterPro" id="IPR017871">
    <property type="entry name" value="ABC_transporter-like_CS"/>
</dbReference>
<dbReference type="FunFam" id="3.40.50.300:FF:000183">
    <property type="entry name" value="ABC transporter ATP-binding protein yjjK"/>
    <property type="match status" value="1"/>
</dbReference>
<dbReference type="PROSITE" id="PS00211">
    <property type="entry name" value="ABC_TRANSPORTER_1"/>
    <property type="match status" value="1"/>
</dbReference>
<dbReference type="GO" id="GO:0005524">
    <property type="term" value="F:ATP binding"/>
    <property type="evidence" value="ECO:0007669"/>
    <property type="project" value="UniProtKB-UniRule"/>
</dbReference>
<evidence type="ECO:0000256" key="7">
    <source>
        <dbReference type="ARBA" id="ARBA00022801"/>
    </source>
</evidence>
<comment type="catalytic activity">
    <reaction evidence="12">
        <text>ATP + H2O = ADP + phosphate + H(+)</text>
        <dbReference type="Rhea" id="RHEA:13065"/>
        <dbReference type="ChEBI" id="CHEBI:15377"/>
        <dbReference type="ChEBI" id="CHEBI:15378"/>
        <dbReference type="ChEBI" id="CHEBI:30616"/>
        <dbReference type="ChEBI" id="CHEBI:43474"/>
        <dbReference type="ChEBI" id="CHEBI:456216"/>
    </reaction>
</comment>
<dbReference type="InterPro" id="IPR027417">
    <property type="entry name" value="P-loop_NTPase"/>
</dbReference>
<keyword evidence="11 12" id="KW-0648">Protein biosynthesis</keyword>
<dbReference type="SUPFAM" id="SSF52540">
    <property type="entry name" value="P-loop containing nucleoside triphosphate hydrolases"/>
    <property type="match status" value="2"/>
</dbReference>
<comment type="domain">
    <text evidence="12">The P-site tRNA interaction motif (PtIM domain) probably interacts with the P-site tRNA(fMet) as well as the 23S rRNA.</text>
</comment>
<evidence type="ECO:0000256" key="3">
    <source>
        <dbReference type="ARBA" id="ARBA00022555"/>
    </source>
</evidence>
<keyword evidence="10 12" id="KW-0694">RNA-binding</keyword>
<keyword evidence="15" id="KW-1185">Reference proteome</keyword>
<dbReference type="GO" id="GO:0043022">
    <property type="term" value="F:ribosome binding"/>
    <property type="evidence" value="ECO:0007669"/>
    <property type="project" value="UniProtKB-UniRule"/>
</dbReference>
<evidence type="ECO:0000256" key="6">
    <source>
        <dbReference type="ARBA" id="ARBA00022741"/>
    </source>
</evidence>
<dbReference type="GO" id="GO:0005737">
    <property type="term" value="C:cytoplasm"/>
    <property type="evidence" value="ECO:0007669"/>
    <property type="project" value="UniProtKB-SubCell"/>
</dbReference>
<comment type="caution">
    <text evidence="14">The sequence shown here is derived from an EMBL/GenBank/DDBJ whole genome shotgun (WGS) entry which is preliminary data.</text>
</comment>
<evidence type="ECO:0000256" key="1">
    <source>
        <dbReference type="ARBA" id="ARBA00005868"/>
    </source>
</evidence>
<reference evidence="14 15" key="1">
    <citation type="submission" date="2018-06" db="EMBL/GenBank/DDBJ databases">
        <title>Three novel Pseudomonas species isolated from symptomatic oak.</title>
        <authorList>
            <person name="Bueno-Gonzalez V."/>
            <person name="Brady C."/>
        </authorList>
    </citation>
    <scope>NUCLEOTIDE SEQUENCE [LARGE SCALE GENOMIC DNA]</scope>
    <source>
        <strain evidence="14 15">P17C</strain>
    </source>
</reference>
<feature type="region of interest" description="PtIM" evidence="12">
    <location>
        <begin position="242"/>
        <end position="322"/>
    </location>
</feature>
<dbReference type="GO" id="GO:0019843">
    <property type="term" value="F:rRNA binding"/>
    <property type="evidence" value="ECO:0007669"/>
    <property type="project" value="UniProtKB-UniRule"/>
</dbReference>
<dbReference type="RefSeq" id="WP_131185604.1">
    <property type="nucleotide sequence ID" value="NZ_QJUO01000031.1"/>
</dbReference>
<comment type="domain">
    <text evidence="12">The arm domain is inserted in the first ABC transporter domain. Probably contacts ribosomal protein L1.</text>
</comment>
<keyword evidence="3 12" id="KW-0820">tRNA-binding</keyword>
<accession>A0A4Q9R0K4</accession>
<comment type="similarity">
    <text evidence="1 12">Belongs to the ABC transporter superfamily. ABCF family. Translational throttle EttA subfamily.</text>
</comment>
<dbReference type="PANTHER" id="PTHR43858">
    <property type="entry name" value="ENERGY-DEPENDENT TRANSLATIONAL THROTTLE PROTEIN ETTA"/>
    <property type="match status" value="1"/>
</dbReference>
<keyword evidence="4 12" id="KW-0699">rRNA-binding</keyword>
<dbReference type="Pfam" id="PF00005">
    <property type="entry name" value="ABC_tran"/>
    <property type="match status" value="2"/>
</dbReference>
<evidence type="ECO:0000256" key="8">
    <source>
        <dbReference type="ARBA" id="ARBA00022840"/>
    </source>
</evidence>
<evidence type="ECO:0000256" key="2">
    <source>
        <dbReference type="ARBA" id="ARBA00022490"/>
    </source>
</evidence>
<protein>
    <recommendedName>
        <fullName evidence="12">Energy-dependent translational throttle protein EttA</fullName>
        <ecNumber evidence="12">3.6.1.-</ecNumber>
    </recommendedName>
    <alternativeName>
        <fullName evidence="12">Translational regulatory factor EttA</fullName>
    </alternativeName>
</protein>
<feature type="domain" description="ABC transporter" evidence="13">
    <location>
        <begin position="324"/>
        <end position="541"/>
    </location>
</feature>
<dbReference type="PROSITE" id="PS50893">
    <property type="entry name" value="ABC_TRANSPORTER_2"/>
    <property type="match status" value="2"/>
</dbReference>
<gene>
    <name evidence="12" type="primary">ettA</name>
    <name evidence="14" type="ORF">DNJ96_16415</name>
</gene>
<dbReference type="GO" id="GO:0006412">
    <property type="term" value="P:translation"/>
    <property type="evidence" value="ECO:0007669"/>
    <property type="project" value="UniProtKB-KW"/>
</dbReference>
<dbReference type="SMART" id="SM00382">
    <property type="entry name" value="AAA"/>
    <property type="match status" value="2"/>
</dbReference>
<evidence type="ECO:0000256" key="5">
    <source>
        <dbReference type="ARBA" id="ARBA00022737"/>
    </source>
</evidence>
<evidence type="ECO:0000313" key="15">
    <source>
        <dbReference type="Proteomes" id="UP000292639"/>
    </source>
</evidence>
<evidence type="ECO:0000256" key="11">
    <source>
        <dbReference type="ARBA" id="ARBA00022917"/>
    </source>
</evidence>
<dbReference type="NCBIfam" id="NF008775">
    <property type="entry name" value="PRK11819.1"/>
    <property type="match status" value="1"/>
</dbReference>
<sequence length="554" mass="61497">MAQYVYTMHRLNKVVPPKREILKNISLSFFPGAKIGVLGLNGAGKSTLLRIMAGVDTEFDGEARAMPGLNVGYLPQEPQLEPDKTVREVVEEAVGAIKDAQARLDQVYAAYAEPDADFDALAAEQAKLEAIIQAADGHNLERQLEVAADALRLPPWEARIGHLSGGEKRRVALCRLLLSAPDMLLLDEPTNHLDADSVAWLERFLHDFPGTVVAITHDRYFLDNVAGWILELDRGQGIPYEGNYSGWLEAKSERLARESKQQSAHEKAMKEELEWVRKGAKARQSKSKARLARFEEMQSQEFQKRAETNEIYIPAGPRLGDKVIEFKNVSKGYGDRVLVENLSFSMPKGAIVGVIGGNGAGKSTLFRMLMGKEQPDSGSIEIGDTVQLACVDQSREDLDGSKSVWEAVSDGLDMIRIGNYEVPSRGYVGRFNFKGADQQKFVKDLSGGERGRLHLALTLKEGANVLLLDEPSNDLDVETLRSLEEALLDFPGAAIVISHDRWFLDRVATHILSYEDDGVVFFEGNYTEYEADRKKRLGDAAAQPHRVRHKKLAQ</sequence>
<feature type="region of interest" description="Arm" evidence="12">
    <location>
        <begin position="95"/>
        <end position="139"/>
    </location>
</feature>
<dbReference type="OrthoDB" id="9808609at2"/>
<dbReference type="HAMAP" id="MF_00847">
    <property type="entry name" value="EttA"/>
    <property type="match status" value="1"/>
</dbReference>
<comment type="subunit">
    <text evidence="12">Monomer. Probably contacts ribosomal proteins L1, L5, L33 and S7, the 16S and 23S rRNA and the P-site containing tRNA(fMet).</text>
</comment>
<feature type="binding site" evidence="12">
    <location>
        <begin position="39"/>
        <end position="46"/>
    </location>
    <ligand>
        <name>ATP</name>
        <dbReference type="ChEBI" id="CHEBI:30616"/>
        <label>1</label>
    </ligand>
</feature>
<organism evidence="14 15">
    <name type="scientific">Stutzerimonas kirkiae</name>
    <dbReference type="NCBI Taxonomy" id="2211392"/>
    <lineage>
        <taxon>Bacteria</taxon>
        <taxon>Pseudomonadati</taxon>
        <taxon>Pseudomonadota</taxon>
        <taxon>Gammaproteobacteria</taxon>
        <taxon>Pseudomonadales</taxon>
        <taxon>Pseudomonadaceae</taxon>
        <taxon>Stutzerimonas</taxon>
    </lineage>
</organism>
<dbReference type="Gene3D" id="3.40.50.300">
    <property type="entry name" value="P-loop containing nucleotide triphosphate hydrolases"/>
    <property type="match status" value="2"/>
</dbReference>
<dbReference type="CDD" id="cd03221">
    <property type="entry name" value="ABCF_EF-3"/>
    <property type="match status" value="2"/>
</dbReference>
<dbReference type="FunFam" id="3.40.50.300:FF:000011">
    <property type="entry name" value="Putative ABC transporter ATP-binding component"/>
    <property type="match status" value="1"/>
</dbReference>
<dbReference type="InterPro" id="IPR032781">
    <property type="entry name" value="ABC_tran_Xtn"/>
</dbReference>
<dbReference type="GO" id="GO:0000049">
    <property type="term" value="F:tRNA binding"/>
    <property type="evidence" value="ECO:0007669"/>
    <property type="project" value="UniProtKB-UniRule"/>
</dbReference>
<feature type="domain" description="ABC transporter" evidence="13">
    <location>
        <begin position="6"/>
        <end position="259"/>
    </location>
</feature>
<proteinExistence type="inferred from homology"/>
<dbReference type="AlphaFoldDB" id="A0A4Q9R0K4"/>
<evidence type="ECO:0000256" key="4">
    <source>
        <dbReference type="ARBA" id="ARBA00022730"/>
    </source>
</evidence>
<dbReference type="PANTHER" id="PTHR43858:SF1">
    <property type="entry name" value="ABC TRANSPORTER-RELATED PROTEIN"/>
    <property type="match status" value="1"/>
</dbReference>
<keyword evidence="8 12" id="KW-0067">ATP-binding</keyword>
<dbReference type="GO" id="GO:0045900">
    <property type="term" value="P:negative regulation of translational elongation"/>
    <property type="evidence" value="ECO:0007669"/>
    <property type="project" value="UniProtKB-UniRule"/>
</dbReference>
<dbReference type="InterPro" id="IPR022374">
    <property type="entry name" value="EttA"/>
</dbReference>
<comment type="function">
    <text evidence="12">A translation factor that gates the progression of the 70S ribosomal initiation complex (IC, containing tRNA(fMet) in the P-site) into the translation elongation cycle by using a mechanism sensitive to the ATP/ADP ratio. Binds to the 70S ribosome E-site where it modulates the state of the translating ribosome during subunit translocation. ATP hydrolysis probably frees it from the ribosome, which can enter the elongation phase.</text>
</comment>
<feature type="binding site" evidence="12">
    <location>
        <begin position="356"/>
        <end position="363"/>
    </location>
    <ligand>
        <name>ATP</name>
        <dbReference type="ChEBI" id="CHEBI:30616"/>
        <label>2</label>
    </ligand>
</feature>
<dbReference type="GO" id="GO:0016887">
    <property type="term" value="F:ATP hydrolysis activity"/>
    <property type="evidence" value="ECO:0007669"/>
    <property type="project" value="UniProtKB-UniRule"/>
</dbReference>
<dbReference type="EC" id="3.6.1.-" evidence="12"/>
<dbReference type="Proteomes" id="UP000292639">
    <property type="component" value="Unassembled WGS sequence"/>
</dbReference>
<evidence type="ECO:0000256" key="10">
    <source>
        <dbReference type="ARBA" id="ARBA00022884"/>
    </source>
</evidence>
<dbReference type="InterPro" id="IPR003439">
    <property type="entry name" value="ABC_transporter-like_ATP-bd"/>
</dbReference>
<dbReference type="Pfam" id="PF12848">
    <property type="entry name" value="ABC_tran_Xtn"/>
    <property type="match status" value="1"/>
</dbReference>
<keyword evidence="7 12" id="KW-0378">Hydrolase</keyword>
<keyword evidence="9 12" id="KW-0810">Translation regulation</keyword>
<dbReference type="EMBL" id="QJUP01000028">
    <property type="protein sequence ID" value="TBU90986.1"/>
    <property type="molecule type" value="Genomic_DNA"/>
</dbReference>
<dbReference type="NCBIfam" id="TIGR03719">
    <property type="entry name" value="ABC_ABC_ChvD"/>
    <property type="match status" value="1"/>
</dbReference>
<dbReference type="InterPro" id="IPR003593">
    <property type="entry name" value="AAA+_ATPase"/>
</dbReference>
<comment type="subcellular location">
    <subcellularLocation>
        <location evidence="12">Cytoplasm</location>
    </subcellularLocation>
    <text evidence="12">Associates with ribosomes and polysomes.</text>
</comment>
<evidence type="ECO:0000256" key="9">
    <source>
        <dbReference type="ARBA" id="ARBA00022845"/>
    </source>
</evidence>
<evidence type="ECO:0000256" key="12">
    <source>
        <dbReference type="HAMAP-Rule" id="MF_00847"/>
    </source>
</evidence>
<keyword evidence="2 12" id="KW-0963">Cytoplasm</keyword>
<keyword evidence="5 12" id="KW-0677">Repeat</keyword>
<evidence type="ECO:0000313" key="14">
    <source>
        <dbReference type="EMBL" id="TBU90986.1"/>
    </source>
</evidence>
<evidence type="ECO:0000259" key="13">
    <source>
        <dbReference type="PROSITE" id="PS50893"/>
    </source>
</evidence>